<evidence type="ECO:0000313" key="2">
    <source>
        <dbReference type="EMBL" id="UQC84942.1"/>
    </source>
</evidence>
<keyword evidence="3" id="KW-1185">Reference proteome</keyword>
<evidence type="ECO:0000313" key="3">
    <source>
        <dbReference type="Proteomes" id="UP000830671"/>
    </source>
</evidence>
<feature type="compositionally biased region" description="Polar residues" evidence="1">
    <location>
        <begin position="1"/>
        <end position="34"/>
    </location>
</feature>
<sequence>VSRQQSTNSGGRSQSGPGTALGTLTASPAASANRTRPWAALHMHVVNPPQTEPLLPSHPSPTQNLG</sequence>
<dbReference type="KEGG" id="clup:CLUP02_10438"/>
<dbReference type="EMBL" id="CP019477">
    <property type="protein sequence ID" value="UQC84942.1"/>
    <property type="molecule type" value="Genomic_DNA"/>
</dbReference>
<reference evidence="2" key="1">
    <citation type="journal article" date="2021" name="Mol. Plant Microbe Interact.">
        <title>Complete Genome Sequence of the Plant-Pathogenic Fungus Colletotrichum lupini.</title>
        <authorList>
            <person name="Baroncelli R."/>
            <person name="Pensec F."/>
            <person name="Da Lio D."/>
            <person name="Boufleur T."/>
            <person name="Vicente I."/>
            <person name="Sarrocco S."/>
            <person name="Picot A."/>
            <person name="Baraldi E."/>
            <person name="Sukno S."/>
            <person name="Thon M."/>
            <person name="Le Floch G."/>
        </authorList>
    </citation>
    <scope>NUCLEOTIDE SEQUENCE</scope>
    <source>
        <strain evidence="2">IMI 504893</strain>
    </source>
</reference>
<dbReference type="Proteomes" id="UP000830671">
    <property type="component" value="Chromosome 5"/>
</dbReference>
<protein>
    <submittedName>
        <fullName evidence="2">Uncharacterized protein</fullName>
    </submittedName>
</protein>
<dbReference type="AlphaFoldDB" id="A0A9Q8SWP4"/>
<name>A0A9Q8SWP4_9PEZI</name>
<evidence type="ECO:0000256" key="1">
    <source>
        <dbReference type="SAM" id="MobiDB-lite"/>
    </source>
</evidence>
<proteinExistence type="predicted"/>
<accession>A0A9Q8SWP4</accession>
<dbReference type="RefSeq" id="XP_049146559.1">
    <property type="nucleotide sequence ID" value="XM_049289414.1"/>
</dbReference>
<organism evidence="2 3">
    <name type="scientific">Colletotrichum lupini</name>
    <dbReference type="NCBI Taxonomy" id="145971"/>
    <lineage>
        <taxon>Eukaryota</taxon>
        <taxon>Fungi</taxon>
        <taxon>Dikarya</taxon>
        <taxon>Ascomycota</taxon>
        <taxon>Pezizomycotina</taxon>
        <taxon>Sordariomycetes</taxon>
        <taxon>Hypocreomycetidae</taxon>
        <taxon>Glomerellales</taxon>
        <taxon>Glomerellaceae</taxon>
        <taxon>Colletotrichum</taxon>
        <taxon>Colletotrichum acutatum species complex</taxon>
    </lineage>
</organism>
<feature type="region of interest" description="Disordered" evidence="1">
    <location>
        <begin position="1"/>
        <end position="66"/>
    </location>
</feature>
<feature type="non-terminal residue" evidence="2">
    <location>
        <position position="1"/>
    </location>
</feature>
<gene>
    <name evidence="2" type="ORF">CLUP02_10438</name>
</gene>
<dbReference type="GeneID" id="73344424"/>